<sequence>MIKYAVGQRFVSEPEPELGLGIVEEVDGYRITLGFPATGERRIYAAGAAVLKRVSFRVGERVNGKSGASFTVEELDEKDGLIVYLGEGQSLLESDLVAAGNFSHPQDRLMAGQVDDDEVFALRYRALSMQSDLRGAELRGFFGGRLDLIPHQYYILKEVSSRQLPRVLLSDEVGLGKTIEACLILQRLRAVGRAQRALILVPEALVHQWFVELLRRFGLWFGIFDEERCRALEASNEGENPFLDEQLVLCSVDYLANSEVRSAQAIDAGWDLVVVDEAHHLEWSPEETSPEYALVESLGERSPGLLLLTATPTQLGVAGHFARLRLLDPDRYSDLDTFQKEMKEFEKVAEIAGKIIDEETLTAEDGEALKSIFDRDPEGLKARLRDLETGKPEARKSLIRSLLDEHGTGRVVFRNTRANMKGFPKRMYCPAPLEGHEDATLMAKLVRELEAESTNSESGIRYNFKGDPRLSWLVSFLKARKGVKTLLICKSRQKAIALEAALRESLNINIALFHEELQLVQRDRNAAWFAEEDGAQILICSEIGSEGRNFQFAHHLVLFDLPINPGLLEQRIGRLDRIGQTSTIQIHVPYVVASPQECIAEWCHQGLDAFETCVHGGSEYMARFADRLVSLAVEYGCSRNGSRDELEAFVQETQAFREELSLQLKKGRDRLLELNSFDSEVANDVIRRVKEAESDSELKGFLYDLLEFFGVRVDEQEDGDVILDPSHAFVESFPSLPPEGALATFERQRAISREDITFITPDHSLVGDAIDLLVTSEKGVSAFSLLESDEPGLSLEAIFMLETIALSNLHVDRFLSPTPVRVIVDIRGNDLSDERDFEWAEENLEPGDINRFLERPGFNREFLEAMIGGAEDIAKKKAGKLISTAKSKAKKVLQGEIDRLEDLQKINDNVRQEEIDAAKEELEGVRNAVGESSLRLDSIRLVVEGAVDGLQKD</sequence>
<dbReference type="InterPro" id="IPR038718">
    <property type="entry name" value="SNF2-like_sf"/>
</dbReference>
<evidence type="ECO:0000256" key="2">
    <source>
        <dbReference type="ARBA" id="ARBA00022801"/>
    </source>
</evidence>
<dbReference type="Pfam" id="PF12137">
    <property type="entry name" value="RapA_C"/>
    <property type="match status" value="1"/>
</dbReference>
<evidence type="ECO:0000256" key="9">
    <source>
        <dbReference type="SAM" id="Coils"/>
    </source>
</evidence>
<dbReference type="GO" id="GO:0016817">
    <property type="term" value="F:hydrolase activity, acting on acid anhydrides"/>
    <property type="evidence" value="ECO:0007669"/>
    <property type="project" value="InterPro"/>
</dbReference>
<dbReference type="Pfam" id="PF00176">
    <property type="entry name" value="SNF2-rel_dom"/>
    <property type="match status" value="1"/>
</dbReference>
<keyword evidence="4" id="KW-0067">ATP-binding</keyword>
<dbReference type="PANTHER" id="PTHR45766">
    <property type="entry name" value="DNA ANNEALING HELICASE AND ENDONUCLEASE ZRANB3 FAMILY MEMBER"/>
    <property type="match status" value="1"/>
</dbReference>
<organism evidence="12 13">
    <name type="scientific">Pelagicoccus albus</name>
    <dbReference type="NCBI Taxonomy" id="415222"/>
    <lineage>
        <taxon>Bacteria</taxon>
        <taxon>Pseudomonadati</taxon>
        <taxon>Verrucomicrobiota</taxon>
        <taxon>Opitutia</taxon>
        <taxon>Puniceicoccales</taxon>
        <taxon>Pelagicoccaceae</taxon>
        <taxon>Pelagicoccus</taxon>
    </lineage>
</organism>
<evidence type="ECO:0000256" key="5">
    <source>
        <dbReference type="ARBA" id="ARBA00023015"/>
    </source>
</evidence>
<gene>
    <name evidence="12" type="primary">rapA</name>
    <name evidence="12" type="ORF">H5P27_12230</name>
</gene>
<dbReference type="Pfam" id="PF18339">
    <property type="entry name" value="Tudor_1_RapA"/>
    <property type="match status" value="1"/>
</dbReference>
<evidence type="ECO:0000256" key="3">
    <source>
        <dbReference type="ARBA" id="ARBA00022806"/>
    </source>
</evidence>
<keyword evidence="2" id="KW-0378">Hydrolase</keyword>
<keyword evidence="8" id="KW-0804">Transcription</keyword>
<dbReference type="RefSeq" id="WP_185660683.1">
    <property type="nucleotide sequence ID" value="NZ_CAWPOO010000012.1"/>
</dbReference>
<dbReference type="SUPFAM" id="SSF52540">
    <property type="entry name" value="P-loop containing nucleoside triphosphate hydrolases"/>
    <property type="match status" value="2"/>
</dbReference>
<proteinExistence type="inferred from homology"/>
<evidence type="ECO:0000256" key="4">
    <source>
        <dbReference type="ARBA" id="ARBA00022840"/>
    </source>
</evidence>
<dbReference type="CDD" id="cd18011">
    <property type="entry name" value="DEXDc_RapA"/>
    <property type="match status" value="1"/>
</dbReference>
<keyword evidence="6" id="KW-0238">DNA-binding</keyword>
<name>A0A7X1B785_9BACT</name>
<reference evidence="12 13" key="1">
    <citation type="submission" date="2020-07" db="EMBL/GenBank/DDBJ databases">
        <authorList>
            <person name="Feng X."/>
        </authorList>
    </citation>
    <scope>NUCLEOTIDE SEQUENCE [LARGE SCALE GENOMIC DNA]</scope>
    <source>
        <strain evidence="12 13">JCM23202</strain>
    </source>
</reference>
<dbReference type="GO" id="GO:0003677">
    <property type="term" value="F:DNA binding"/>
    <property type="evidence" value="ECO:0007669"/>
    <property type="project" value="UniProtKB-KW"/>
</dbReference>
<keyword evidence="9" id="KW-0175">Coiled coil</keyword>
<dbReference type="Proteomes" id="UP000526501">
    <property type="component" value="Unassembled WGS sequence"/>
</dbReference>
<dbReference type="PANTHER" id="PTHR45766:SF6">
    <property type="entry name" value="SWI_SNF-RELATED MATRIX-ASSOCIATED ACTIN-DEPENDENT REGULATOR OF CHROMATIN SUBFAMILY A-LIKE PROTEIN 1"/>
    <property type="match status" value="1"/>
</dbReference>
<protein>
    <submittedName>
        <fullName evidence="12">RNA polymerase-associated protein RapA</fullName>
    </submittedName>
</protein>
<dbReference type="AlphaFoldDB" id="A0A7X1B785"/>
<dbReference type="Gene3D" id="3.40.50.10810">
    <property type="entry name" value="Tandem AAA-ATPase domain"/>
    <property type="match status" value="1"/>
</dbReference>
<evidence type="ECO:0000256" key="7">
    <source>
        <dbReference type="ARBA" id="ARBA00023159"/>
    </source>
</evidence>
<dbReference type="Gene3D" id="3.40.50.300">
    <property type="entry name" value="P-loop containing nucleotide triphosphate hydrolases"/>
    <property type="match status" value="1"/>
</dbReference>
<evidence type="ECO:0000256" key="8">
    <source>
        <dbReference type="ARBA" id="ARBA00023163"/>
    </source>
</evidence>
<dbReference type="GO" id="GO:0006355">
    <property type="term" value="P:regulation of DNA-templated transcription"/>
    <property type="evidence" value="ECO:0007669"/>
    <property type="project" value="InterPro"/>
</dbReference>
<dbReference type="PROSITE" id="PS51192">
    <property type="entry name" value="HELICASE_ATP_BIND_1"/>
    <property type="match status" value="1"/>
</dbReference>
<keyword evidence="13" id="KW-1185">Reference proteome</keyword>
<dbReference type="InterPro" id="IPR014001">
    <property type="entry name" value="Helicase_ATP-bd"/>
</dbReference>
<dbReference type="Gene3D" id="3.30.360.80">
    <property type="match status" value="1"/>
</dbReference>
<keyword evidence="7" id="KW-0010">Activator</keyword>
<dbReference type="InterPro" id="IPR001650">
    <property type="entry name" value="Helicase_C-like"/>
</dbReference>
<dbReference type="EMBL" id="JACHVC010000012">
    <property type="protein sequence ID" value="MBC2606812.1"/>
    <property type="molecule type" value="Genomic_DNA"/>
</dbReference>
<dbReference type="InterPro" id="IPR022737">
    <property type="entry name" value="RapA_C"/>
</dbReference>
<dbReference type="InterPro" id="IPR040765">
    <property type="entry name" value="Tudor_1_RapA"/>
</dbReference>
<evidence type="ECO:0000313" key="13">
    <source>
        <dbReference type="Proteomes" id="UP000526501"/>
    </source>
</evidence>
<evidence type="ECO:0000313" key="12">
    <source>
        <dbReference type="EMBL" id="MBC2606812.1"/>
    </source>
</evidence>
<feature type="domain" description="Helicase C-terminal" evidence="11">
    <location>
        <begin position="469"/>
        <end position="625"/>
    </location>
</feature>
<dbReference type="InterPro" id="IPR040766">
    <property type="entry name" value="Tudor_2_RapA"/>
</dbReference>
<dbReference type="HAMAP" id="MF_01821">
    <property type="entry name" value="Helicase_RapA"/>
    <property type="match status" value="1"/>
</dbReference>
<dbReference type="SMART" id="SM00490">
    <property type="entry name" value="HELICc"/>
    <property type="match status" value="1"/>
</dbReference>
<dbReference type="Gene3D" id="6.10.140.1500">
    <property type="match status" value="1"/>
</dbReference>
<dbReference type="GO" id="GO:0005524">
    <property type="term" value="F:ATP binding"/>
    <property type="evidence" value="ECO:0007669"/>
    <property type="project" value="UniProtKB-KW"/>
</dbReference>
<feature type="domain" description="Helicase ATP-binding" evidence="10">
    <location>
        <begin position="158"/>
        <end position="330"/>
    </location>
</feature>
<dbReference type="InterPro" id="IPR049730">
    <property type="entry name" value="SNF2/RAD54-like_C"/>
</dbReference>
<evidence type="ECO:0000256" key="1">
    <source>
        <dbReference type="ARBA" id="ARBA00022741"/>
    </source>
</evidence>
<dbReference type="GO" id="GO:0004386">
    <property type="term" value="F:helicase activity"/>
    <property type="evidence" value="ECO:0007669"/>
    <property type="project" value="UniProtKB-KW"/>
</dbReference>
<evidence type="ECO:0000259" key="11">
    <source>
        <dbReference type="PROSITE" id="PS51194"/>
    </source>
</evidence>
<dbReference type="PROSITE" id="PS51194">
    <property type="entry name" value="HELICASE_CTER"/>
    <property type="match status" value="1"/>
</dbReference>
<keyword evidence="3" id="KW-0347">Helicase</keyword>
<dbReference type="Gene3D" id="2.30.30.930">
    <property type="match status" value="1"/>
</dbReference>
<dbReference type="CDD" id="cd18793">
    <property type="entry name" value="SF2_C_SNF"/>
    <property type="match status" value="1"/>
</dbReference>
<dbReference type="NCBIfam" id="NF003426">
    <property type="entry name" value="PRK04914.1"/>
    <property type="match status" value="1"/>
</dbReference>
<keyword evidence="5" id="KW-0805">Transcription regulation</keyword>
<dbReference type="InterPro" id="IPR023949">
    <property type="entry name" value="Helicase_RapA"/>
</dbReference>
<dbReference type="InterPro" id="IPR027417">
    <property type="entry name" value="P-loop_NTPase"/>
</dbReference>
<keyword evidence="1" id="KW-0547">Nucleotide-binding</keyword>
<dbReference type="InterPro" id="IPR057342">
    <property type="entry name" value="DEXDc_RapA"/>
</dbReference>
<comment type="caution">
    <text evidence="12">The sequence shown here is derived from an EMBL/GenBank/DDBJ whole genome shotgun (WGS) entry which is preliminary data.</text>
</comment>
<dbReference type="Pfam" id="PF00271">
    <property type="entry name" value="Helicase_C"/>
    <property type="match status" value="1"/>
</dbReference>
<dbReference type="SMART" id="SM00487">
    <property type="entry name" value="DEXDc"/>
    <property type="match status" value="1"/>
</dbReference>
<evidence type="ECO:0000259" key="10">
    <source>
        <dbReference type="PROSITE" id="PS51192"/>
    </source>
</evidence>
<dbReference type="Pfam" id="PF18337">
    <property type="entry name" value="Tudor_RapA"/>
    <property type="match status" value="1"/>
</dbReference>
<feature type="coiled-coil region" evidence="9">
    <location>
        <begin position="893"/>
        <end position="923"/>
    </location>
</feature>
<evidence type="ECO:0000256" key="6">
    <source>
        <dbReference type="ARBA" id="ARBA00023125"/>
    </source>
</evidence>
<dbReference type="InterPro" id="IPR000330">
    <property type="entry name" value="SNF2_N"/>
</dbReference>
<accession>A0A7X1B785</accession>
<dbReference type="Gene3D" id="2.30.30.140">
    <property type="match status" value="1"/>
</dbReference>